<organism evidence="1 2">
    <name type="scientific">Peribacillus deserti</name>
    <dbReference type="NCBI Taxonomy" id="673318"/>
    <lineage>
        <taxon>Bacteria</taxon>
        <taxon>Bacillati</taxon>
        <taxon>Bacillota</taxon>
        <taxon>Bacilli</taxon>
        <taxon>Bacillales</taxon>
        <taxon>Bacillaceae</taxon>
        <taxon>Peribacillus</taxon>
    </lineage>
</organism>
<keyword evidence="2" id="KW-1185">Reference proteome</keyword>
<accession>A0ABS2QC92</accession>
<dbReference type="EMBL" id="JAFBFI010000001">
    <property type="protein sequence ID" value="MBM7690744.1"/>
    <property type="molecule type" value="Genomic_DNA"/>
</dbReference>
<dbReference type="Proteomes" id="UP000823486">
    <property type="component" value="Unassembled WGS sequence"/>
</dbReference>
<reference evidence="1 2" key="1">
    <citation type="submission" date="2021-01" db="EMBL/GenBank/DDBJ databases">
        <title>Genomic Encyclopedia of Type Strains, Phase IV (KMG-IV): sequencing the most valuable type-strain genomes for metagenomic binning, comparative biology and taxonomic classification.</title>
        <authorList>
            <person name="Goeker M."/>
        </authorList>
    </citation>
    <scope>NUCLEOTIDE SEQUENCE [LARGE SCALE GENOMIC DNA]</scope>
    <source>
        <strain evidence="1 2">DSM 105482</strain>
    </source>
</reference>
<evidence type="ECO:0000313" key="2">
    <source>
        <dbReference type="Proteomes" id="UP000823486"/>
    </source>
</evidence>
<proteinExistence type="predicted"/>
<gene>
    <name evidence="1" type="ORF">JOC77_000147</name>
</gene>
<dbReference type="RefSeq" id="WP_204537431.1">
    <property type="nucleotide sequence ID" value="NZ_JAFBFI010000001.1"/>
</dbReference>
<name>A0ABS2QC92_9BACI</name>
<comment type="caution">
    <text evidence="1">The sequence shown here is derived from an EMBL/GenBank/DDBJ whole genome shotgun (WGS) entry which is preliminary data.</text>
</comment>
<sequence length="54" mass="6312">MMNPFKKIYEGLFKDDSIEYELGMDLDDVDTETLGIVDHNDPEFYTIRKNGPLK</sequence>
<evidence type="ECO:0000313" key="1">
    <source>
        <dbReference type="EMBL" id="MBM7690744.1"/>
    </source>
</evidence>
<protein>
    <submittedName>
        <fullName evidence="1">Uncharacterized protein</fullName>
    </submittedName>
</protein>